<gene>
    <name evidence="9" type="ORF">SAMN05660895_0188</name>
</gene>
<dbReference type="STRING" id="1393122.SAMN05660895_0188"/>
<dbReference type="GO" id="GO:0015254">
    <property type="term" value="F:glycerol channel activity"/>
    <property type="evidence" value="ECO:0007669"/>
    <property type="project" value="TreeGrafter"/>
</dbReference>
<dbReference type="PANTHER" id="PTHR43829:SF9">
    <property type="entry name" value="AQUAPORIN-9"/>
    <property type="match status" value="1"/>
</dbReference>
<comment type="similarity">
    <text evidence="2 7">Belongs to the MIP/aquaporin (TC 1.A.8) family.</text>
</comment>
<organism evidence="9 10">
    <name type="scientific">Thermoflavifilum thermophilum</name>
    <dbReference type="NCBI Taxonomy" id="1393122"/>
    <lineage>
        <taxon>Bacteria</taxon>
        <taxon>Pseudomonadati</taxon>
        <taxon>Bacteroidota</taxon>
        <taxon>Chitinophagia</taxon>
        <taxon>Chitinophagales</taxon>
        <taxon>Chitinophagaceae</taxon>
        <taxon>Thermoflavifilum</taxon>
    </lineage>
</organism>
<evidence type="ECO:0000313" key="9">
    <source>
        <dbReference type="EMBL" id="SFV27789.1"/>
    </source>
</evidence>
<proteinExistence type="inferred from homology"/>
<dbReference type="InterPro" id="IPR050363">
    <property type="entry name" value="MIP/Aquaporin"/>
</dbReference>
<evidence type="ECO:0000313" key="10">
    <source>
        <dbReference type="Proteomes" id="UP000199537"/>
    </source>
</evidence>
<keyword evidence="10" id="KW-1185">Reference proteome</keyword>
<dbReference type="RefSeq" id="WP_092456443.1">
    <property type="nucleotide sequence ID" value="NZ_FPCJ01000001.1"/>
</dbReference>
<feature type="transmembrane region" description="Helical" evidence="8">
    <location>
        <begin position="39"/>
        <end position="61"/>
    </location>
</feature>
<dbReference type="Proteomes" id="UP000199537">
    <property type="component" value="Unassembled WGS sequence"/>
</dbReference>
<dbReference type="EMBL" id="FPCJ01000001">
    <property type="protein sequence ID" value="SFV27789.1"/>
    <property type="molecule type" value="Genomic_DNA"/>
</dbReference>
<dbReference type="NCBIfam" id="TIGR00861">
    <property type="entry name" value="MIP"/>
    <property type="match status" value="1"/>
</dbReference>
<dbReference type="Pfam" id="PF00230">
    <property type="entry name" value="MIP"/>
    <property type="match status" value="1"/>
</dbReference>
<sequence length="236" mass="25485">MHPFLAELLGTALLILLGDGVVANVLLRHTKGHQSGWIVITFGWAMAVYVAVFCVSFYSGAHINPAVTLALALVGKFSWSLVIPYVIAQLIGAMLGAVLVWLTYKKHYDEQNSPDLILMTFCTQPAIRHRFFNLLTETIASWVLILGVLYMAKPDIGLGAIDALPISLLVLAIGLSLGGHTGYAINPARDLGPRIIHALLPIPNKRDSDWSYAWVPIIGPMLGAVLAAATFVLVGH</sequence>
<dbReference type="InterPro" id="IPR023271">
    <property type="entry name" value="Aquaporin-like"/>
</dbReference>
<keyword evidence="3 7" id="KW-0813">Transport</keyword>
<dbReference type="InterPro" id="IPR022357">
    <property type="entry name" value="MIP_CS"/>
</dbReference>
<feature type="transmembrane region" description="Helical" evidence="8">
    <location>
        <begin position="212"/>
        <end position="234"/>
    </location>
</feature>
<evidence type="ECO:0000256" key="8">
    <source>
        <dbReference type="SAM" id="Phobius"/>
    </source>
</evidence>
<dbReference type="OrthoDB" id="9807293at2"/>
<feature type="transmembrane region" description="Helical" evidence="8">
    <location>
        <begin position="131"/>
        <end position="152"/>
    </location>
</feature>
<name>A0A1I7MZF1_9BACT</name>
<evidence type="ECO:0000256" key="1">
    <source>
        <dbReference type="ARBA" id="ARBA00004141"/>
    </source>
</evidence>
<dbReference type="InterPro" id="IPR000425">
    <property type="entry name" value="MIP"/>
</dbReference>
<dbReference type="SUPFAM" id="SSF81338">
    <property type="entry name" value="Aquaporin-like"/>
    <property type="match status" value="1"/>
</dbReference>
<evidence type="ECO:0000256" key="2">
    <source>
        <dbReference type="ARBA" id="ARBA00006175"/>
    </source>
</evidence>
<feature type="transmembrane region" description="Helical" evidence="8">
    <location>
        <begin position="81"/>
        <end position="104"/>
    </location>
</feature>
<dbReference type="PRINTS" id="PR00783">
    <property type="entry name" value="MINTRINSICP"/>
</dbReference>
<dbReference type="AlphaFoldDB" id="A0A1I7MZF1"/>
<dbReference type="GO" id="GO:0005886">
    <property type="term" value="C:plasma membrane"/>
    <property type="evidence" value="ECO:0007669"/>
    <property type="project" value="TreeGrafter"/>
</dbReference>
<accession>A0A1I7MZF1</accession>
<feature type="transmembrane region" description="Helical" evidence="8">
    <location>
        <begin position="164"/>
        <end position="185"/>
    </location>
</feature>
<dbReference type="Gene3D" id="1.20.1080.10">
    <property type="entry name" value="Glycerol uptake facilitator protein"/>
    <property type="match status" value="1"/>
</dbReference>
<dbReference type="PROSITE" id="PS00221">
    <property type="entry name" value="MIP"/>
    <property type="match status" value="1"/>
</dbReference>
<evidence type="ECO:0000256" key="6">
    <source>
        <dbReference type="ARBA" id="ARBA00023136"/>
    </source>
</evidence>
<evidence type="ECO:0000256" key="3">
    <source>
        <dbReference type="ARBA" id="ARBA00022448"/>
    </source>
</evidence>
<keyword evidence="6 8" id="KW-0472">Membrane</keyword>
<comment type="subcellular location">
    <subcellularLocation>
        <location evidence="1">Membrane</location>
        <topology evidence="1">Multi-pass membrane protein</topology>
    </subcellularLocation>
</comment>
<reference evidence="10" key="1">
    <citation type="submission" date="2016-10" db="EMBL/GenBank/DDBJ databases">
        <authorList>
            <person name="Varghese N."/>
            <person name="Submissions S."/>
        </authorList>
    </citation>
    <scope>NUCLEOTIDE SEQUENCE [LARGE SCALE GENOMIC DNA]</scope>
    <source>
        <strain evidence="10">DSM 14807</strain>
    </source>
</reference>
<protein>
    <submittedName>
        <fullName evidence="9">Glycerol uptake facilitator protein</fullName>
    </submittedName>
</protein>
<dbReference type="PANTHER" id="PTHR43829">
    <property type="entry name" value="AQUAPORIN OR AQUAGLYCEROPORIN RELATED"/>
    <property type="match status" value="1"/>
</dbReference>
<keyword evidence="5 8" id="KW-1133">Transmembrane helix</keyword>
<evidence type="ECO:0000256" key="4">
    <source>
        <dbReference type="ARBA" id="ARBA00022692"/>
    </source>
</evidence>
<evidence type="ECO:0000256" key="7">
    <source>
        <dbReference type="RuleBase" id="RU000477"/>
    </source>
</evidence>
<keyword evidence="4 7" id="KW-0812">Transmembrane</keyword>
<evidence type="ECO:0000256" key="5">
    <source>
        <dbReference type="ARBA" id="ARBA00022989"/>
    </source>
</evidence>
<feature type="transmembrane region" description="Helical" evidence="8">
    <location>
        <begin position="6"/>
        <end position="27"/>
    </location>
</feature>